<evidence type="ECO:0000256" key="4">
    <source>
        <dbReference type="ARBA" id="ARBA00022679"/>
    </source>
</evidence>
<dbReference type="InterPro" id="IPR003661">
    <property type="entry name" value="HisK_dim/P_dom"/>
</dbReference>
<evidence type="ECO:0000256" key="6">
    <source>
        <dbReference type="ARBA" id="ARBA00023136"/>
    </source>
</evidence>
<dbReference type="PROSITE" id="PS50109">
    <property type="entry name" value="HIS_KIN"/>
    <property type="match status" value="1"/>
</dbReference>
<evidence type="ECO:0000256" key="3">
    <source>
        <dbReference type="ARBA" id="ARBA00022553"/>
    </source>
</evidence>
<evidence type="ECO:0000256" key="5">
    <source>
        <dbReference type="ARBA" id="ARBA00022777"/>
    </source>
</evidence>
<dbReference type="InterPro" id="IPR004358">
    <property type="entry name" value="Sig_transdc_His_kin-like_C"/>
</dbReference>
<dbReference type="Gene3D" id="3.30.450.20">
    <property type="entry name" value="PAS domain"/>
    <property type="match status" value="4"/>
</dbReference>
<dbReference type="SMART" id="SM00387">
    <property type="entry name" value="HATPase_c"/>
    <property type="match status" value="1"/>
</dbReference>
<dbReference type="Pfam" id="PF00512">
    <property type="entry name" value="HisKA"/>
    <property type="match status" value="1"/>
</dbReference>
<dbReference type="InterPro" id="IPR050351">
    <property type="entry name" value="BphY/WalK/GraS-like"/>
</dbReference>
<dbReference type="Proteomes" id="UP001500936">
    <property type="component" value="Unassembled WGS sequence"/>
</dbReference>
<keyword evidence="3" id="KW-0597">Phosphoprotein</keyword>
<dbReference type="Gene3D" id="3.30.565.10">
    <property type="entry name" value="Histidine kinase-like ATPase, C-terminal domain"/>
    <property type="match status" value="1"/>
</dbReference>
<dbReference type="CDD" id="cd00082">
    <property type="entry name" value="HisKA"/>
    <property type="match status" value="1"/>
</dbReference>
<evidence type="ECO:0000256" key="2">
    <source>
        <dbReference type="ARBA" id="ARBA00012438"/>
    </source>
</evidence>
<dbReference type="EC" id="2.7.13.3" evidence="2"/>
<keyword evidence="5" id="KW-0418">Kinase</keyword>
<evidence type="ECO:0000259" key="8">
    <source>
        <dbReference type="PROSITE" id="PS50109"/>
    </source>
</evidence>
<dbReference type="InterPro" id="IPR013656">
    <property type="entry name" value="PAS_4"/>
</dbReference>
<dbReference type="Pfam" id="PF13188">
    <property type="entry name" value="PAS_8"/>
    <property type="match status" value="1"/>
</dbReference>
<keyword evidence="4" id="KW-0808">Transferase</keyword>
<dbReference type="InterPro" id="IPR036890">
    <property type="entry name" value="HATPase_C_sf"/>
</dbReference>
<dbReference type="InterPro" id="IPR005467">
    <property type="entry name" value="His_kinase_dom"/>
</dbReference>
<dbReference type="Pfam" id="PF02518">
    <property type="entry name" value="HATPase_c"/>
    <property type="match status" value="1"/>
</dbReference>
<organism evidence="9 10">
    <name type="scientific">Nibrella viscosa</name>
    <dbReference type="NCBI Taxonomy" id="1084524"/>
    <lineage>
        <taxon>Bacteria</taxon>
        <taxon>Pseudomonadati</taxon>
        <taxon>Bacteroidota</taxon>
        <taxon>Cytophagia</taxon>
        <taxon>Cytophagales</taxon>
        <taxon>Spirosomataceae</taxon>
        <taxon>Nibrella</taxon>
    </lineage>
</organism>
<dbReference type="Pfam" id="PF08448">
    <property type="entry name" value="PAS_4"/>
    <property type="match status" value="2"/>
</dbReference>
<comment type="caution">
    <text evidence="9">The sequence shown here is derived from an EMBL/GenBank/DDBJ whole genome shotgun (WGS) entry which is preliminary data.</text>
</comment>
<dbReference type="SMART" id="SM00388">
    <property type="entry name" value="HisKA"/>
    <property type="match status" value="1"/>
</dbReference>
<dbReference type="InterPro" id="IPR035965">
    <property type="entry name" value="PAS-like_dom_sf"/>
</dbReference>
<keyword evidence="7" id="KW-0175">Coiled coil</keyword>
<feature type="domain" description="Histidine kinase" evidence="8">
    <location>
        <begin position="667"/>
        <end position="895"/>
    </location>
</feature>
<dbReference type="InterPro" id="IPR003594">
    <property type="entry name" value="HATPase_dom"/>
</dbReference>
<dbReference type="SUPFAM" id="SSF47384">
    <property type="entry name" value="Homodimeric domain of signal transducing histidine kinase"/>
    <property type="match status" value="1"/>
</dbReference>
<keyword evidence="6" id="KW-0472">Membrane</keyword>
<dbReference type="CDD" id="cd00130">
    <property type="entry name" value="PAS"/>
    <property type="match status" value="1"/>
</dbReference>
<dbReference type="PANTHER" id="PTHR42878">
    <property type="entry name" value="TWO-COMPONENT HISTIDINE KINASE"/>
    <property type="match status" value="1"/>
</dbReference>
<evidence type="ECO:0000256" key="1">
    <source>
        <dbReference type="ARBA" id="ARBA00000085"/>
    </source>
</evidence>
<sequence length="902" mass="101847">MKAAPTALVYLPLTLPAGGVISFTAVRGKDRQIADLIVGMISPQDSLTGSPLVPGTRLSTLRPKAEWEPAVRWVIQLADDVITHQHPVRFRQGLSGRSALRYYDLSVFPAEDGIMMMYQDSSNESQTSADRLLRQLLETATCGLLFGLPLHDAEGRIVDVQVEECNTAMAELTGFSCRQLLTQTLRTCDPAGRVMGLFDRWVQVIESGLTQEADHYLAERGRWLRQRLTPYENGVLACFDDITGQRNHRQTELLQTVIDNIQAGLMLVDAMREPQTGQIIDFRYRLTNAYNARLGGKTVEEMTGRLINEVFPGWQDSDLFRGMVAVVESGLPKNEVFPYVGYTWNGWFDGAFIPMGDALLYTYLDVTPLKKSELEARQAEQERQYQADTFRAVLATMLHAIAIFKVVRDTEGKLVDLYYEYIGDEGLRESGLSREEVIGQSILMLFPGVRQSRFWPAFEAVLETGEPQQFEEHYVHDGYANYLNCQVVRLDADRIVSMYQVINELKRAQRQTEEQARMLRTVLDGSQNGIIAFDALRNETGKIIDFRYVLQNEANRRRVNRTDEQLLGHTMLEFFPDVATNGLLDKYIAVVETGVPFREDVEYDYGQGKGWYNLSVVKRDDGMVLTVMDKTAEKRAEEKLRANQRQLEAANEELRRSNENLQSFAYVASHDLQEPLRKIQAFGDLLVSQYVSTIPAEGQDLIRRMQSASARMSGLIQDILAYSRISTHGQPFAPVSLTEVLQQVEGDLMPVITQTNAVLAIDRLPVVWGDTSQLWQLFNNLLGNALKFTQPGEPPSVQVSARSLQGQELPPALQQRSEPVWWEISVSDNGIGFEEKHQERIFQIFQRLHGRSQYPGSGIGLAICRRVVERHQGLLTASSRPGQGATFRIYLPAMSKNADSRL</sequence>
<gene>
    <name evidence="9" type="ORF">GCM10023187_50040</name>
</gene>
<keyword evidence="10" id="KW-1185">Reference proteome</keyword>
<evidence type="ECO:0000256" key="7">
    <source>
        <dbReference type="SAM" id="Coils"/>
    </source>
</evidence>
<evidence type="ECO:0000313" key="10">
    <source>
        <dbReference type="Proteomes" id="UP001500936"/>
    </source>
</evidence>
<reference evidence="10" key="1">
    <citation type="journal article" date="2019" name="Int. J. Syst. Evol. Microbiol.">
        <title>The Global Catalogue of Microorganisms (GCM) 10K type strain sequencing project: providing services to taxonomists for standard genome sequencing and annotation.</title>
        <authorList>
            <consortium name="The Broad Institute Genomics Platform"/>
            <consortium name="The Broad Institute Genome Sequencing Center for Infectious Disease"/>
            <person name="Wu L."/>
            <person name="Ma J."/>
        </authorList>
    </citation>
    <scope>NUCLEOTIDE SEQUENCE [LARGE SCALE GENOMIC DNA]</scope>
    <source>
        <strain evidence="10">JCM 17925</strain>
    </source>
</reference>
<accession>A0ABP8KWM4</accession>
<proteinExistence type="predicted"/>
<dbReference type="RefSeq" id="WP_345270789.1">
    <property type="nucleotide sequence ID" value="NZ_BAABHB010000015.1"/>
</dbReference>
<name>A0ABP8KWM4_9BACT</name>
<dbReference type="EMBL" id="BAABHB010000015">
    <property type="protein sequence ID" value="GAA4417547.1"/>
    <property type="molecule type" value="Genomic_DNA"/>
</dbReference>
<dbReference type="PANTHER" id="PTHR42878:SF15">
    <property type="entry name" value="BACTERIOPHYTOCHROME"/>
    <property type="match status" value="1"/>
</dbReference>
<dbReference type="InterPro" id="IPR000014">
    <property type="entry name" value="PAS"/>
</dbReference>
<dbReference type="InterPro" id="IPR036097">
    <property type="entry name" value="HisK_dim/P_sf"/>
</dbReference>
<dbReference type="SUPFAM" id="SSF55874">
    <property type="entry name" value="ATPase domain of HSP90 chaperone/DNA topoisomerase II/histidine kinase"/>
    <property type="match status" value="1"/>
</dbReference>
<feature type="coiled-coil region" evidence="7">
    <location>
        <begin position="633"/>
        <end position="664"/>
    </location>
</feature>
<dbReference type="Gene3D" id="1.10.287.130">
    <property type="match status" value="1"/>
</dbReference>
<dbReference type="PRINTS" id="PR00344">
    <property type="entry name" value="BCTRLSENSOR"/>
</dbReference>
<protein>
    <recommendedName>
        <fullName evidence="2">histidine kinase</fullName>
        <ecNumber evidence="2">2.7.13.3</ecNumber>
    </recommendedName>
</protein>
<comment type="catalytic activity">
    <reaction evidence="1">
        <text>ATP + protein L-histidine = ADP + protein N-phospho-L-histidine.</text>
        <dbReference type="EC" id="2.7.13.3"/>
    </reaction>
</comment>
<evidence type="ECO:0000313" key="9">
    <source>
        <dbReference type="EMBL" id="GAA4417547.1"/>
    </source>
</evidence>
<dbReference type="SUPFAM" id="SSF55785">
    <property type="entry name" value="PYP-like sensor domain (PAS domain)"/>
    <property type="match status" value="4"/>
</dbReference>